<feature type="compositionally biased region" description="Acidic residues" evidence="6">
    <location>
        <begin position="265"/>
        <end position="292"/>
    </location>
</feature>
<evidence type="ECO:0000256" key="1">
    <source>
        <dbReference type="ARBA" id="ARBA00004123"/>
    </source>
</evidence>
<feature type="compositionally biased region" description="Low complexity" evidence="6">
    <location>
        <begin position="382"/>
        <end position="409"/>
    </location>
</feature>
<organism evidence="7 8">
    <name type="scientific">Linnemannia gamsii</name>
    <dbReference type="NCBI Taxonomy" id="64522"/>
    <lineage>
        <taxon>Eukaryota</taxon>
        <taxon>Fungi</taxon>
        <taxon>Fungi incertae sedis</taxon>
        <taxon>Mucoromycota</taxon>
        <taxon>Mortierellomycotina</taxon>
        <taxon>Mortierellomycetes</taxon>
        <taxon>Mortierellales</taxon>
        <taxon>Mortierellaceae</taxon>
        <taxon>Linnemannia</taxon>
    </lineage>
</organism>
<keyword evidence="8" id="KW-1185">Reference proteome</keyword>
<keyword evidence="4" id="KW-0804">Transcription</keyword>
<feature type="compositionally biased region" description="Polar residues" evidence="6">
    <location>
        <begin position="58"/>
        <end position="79"/>
    </location>
</feature>
<dbReference type="SMART" id="SM01401">
    <property type="entry name" value="Sds3"/>
    <property type="match status" value="1"/>
</dbReference>
<evidence type="ECO:0000313" key="7">
    <source>
        <dbReference type="EMBL" id="KAG0291369.1"/>
    </source>
</evidence>
<evidence type="ECO:0000256" key="5">
    <source>
        <dbReference type="ARBA" id="ARBA00023242"/>
    </source>
</evidence>
<dbReference type="Pfam" id="PF08598">
    <property type="entry name" value="Sds3"/>
    <property type="match status" value="1"/>
</dbReference>
<feature type="compositionally biased region" description="Acidic residues" evidence="6">
    <location>
        <begin position="191"/>
        <end position="215"/>
    </location>
</feature>
<feature type="region of interest" description="Disordered" evidence="6">
    <location>
        <begin position="1"/>
        <end position="480"/>
    </location>
</feature>
<name>A0ABQ7K4D2_9FUNG</name>
<dbReference type="PANTHER" id="PTHR21964">
    <property type="entry name" value="BREAST CANCER METASTASIS-SUPPRESSOR 1"/>
    <property type="match status" value="1"/>
</dbReference>
<feature type="compositionally biased region" description="Acidic residues" evidence="6">
    <location>
        <begin position="300"/>
        <end position="323"/>
    </location>
</feature>
<feature type="compositionally biased region" description="Basic and acidic residues" evidence="6">
    <location>
        <begin position="216"/>
        <end position="225"/>
    </location>
</feature>
<keyword evidence="5" id="KW-0539">Nucleus</keyword>
<protein>
    <submittedName>
        <fullName evidence="7">Transcriptional regulatory protein</fullName>
    </submittedName>
</protein>
<feature type="compositionally biased region" description="Acidic residues" evidence="6">
    <location>
        <begin position="161"/>
        <end position="180"/>
    </location>
</feature>
<reference evidence="7 8" key="1">
    <citation type="journal article" date="2020" name="Fungal Divers.">
        <title>Resolving the Mortierellaceae phylogeny through synthesis of multi-gene phylogenetics and phylogenomics.</title>
        <authorList>
            <person name="Vandepol N."/>
            <person name="Liber J."/>
            <person name="Desiro A."/>
            <person name="Na H."/>
            <person name="Kennedy M."/>
            <person name="Barry K."/>
            <person name="Grigoriev I.V."/>
            <person name="Miller A.N."/>
            <person name="O'Donnell K."/>
            <person name="Stajich J.E."/>
            <person name="Bonito G."/>
        </authorList>
    </citation>
    <scope>NUCLEOTIDE SEQUENCE [LARGE SCALE GENOMIC DNA]</scope>
    <source>
        <strain evidence="7 8">AD045</strain>
    </source>
</reference>
<feature type="compositionally biased region" description="Low complexity" evidence="6">
    <location>
        <begin position="22"/>
        <end position="45"/>
    </location>
</feature>
<feature type="compositionally biased region" description="Polar residues" evidence="6">
    <location>
        <begin position="118"/>
        <end position="135"/>
    </location>
</feature>
<feature type="compositionally biased region" description="Basic and acidic residues" evidence="6">
    <location>
        <begin position="690"/>
        <end position="703"/>
    </location>
</feature>
<keyword evidence="2" id="KW-0678">Repressor</keyword>
<feature type="compositionally biased region" description="Acidic residues" evidence="6">
    <location>
        <begin position="454"/>
        <end position="477"/>
    </location>
</feature>
<comment type="subcellular location">
    <subcellularLocation>
        <location evidence="1">Nucleus</location>
    </subcellularLocation>
</comment>
<dbReference type="EMBL" id="JAAAIM010000246">
    <property type="protein sequence ID" value="KAG0291369.1"/>
    <property type="molecule type" value="Genomic_DNA"/>
</dbReference>
<keyword evidence="3" id="KW-0805">Transcription regulation</keyword>
<feature type="compositionally biased region" description="Basic and acidic residues" evidence="6">
    <location>
        <begin position="420"/>
        <end position="436"/>
    </location>
</feature>
<evidence type="ECO:0000256" key="6">
    <source>
        <dbReference type="SAM" id="MobiDB-lite"/>
    </source>
</evidence>
<evidence type="ECO:0000256" key="2">
    <source>
        <dbReference type="ARBA" id="ARBA00022491"/>
    </source>
</evidence>
<accession>A0ABQ7K4D2</accession>
<gene>
    <name evidence="7" type="primary">DEP1</name>
    <name evidence="7" type="ORF">BGZ96_005264</name>
</gene>
<feature type="compositionally biased region" description="Acidic residues" evidence="6">
    <location>
        <begin position="355"/>
        <end position="373"/>
    </location>
</feature>
<feature type="region of interest" description="Disordered" evidence="6">
    <location>
        <begin position="675"/>
        <end position="738"/>
    </location>
</feature>
<feature type="compositionally biased region" description="Low complexity" evidence="6">
    <location>
        <begin position="151"/>
        <end position="160"/>
    </location>
</feature>
<comment type="caution">
    <text evidence="7">The sequence shown here is derived from an EMBL/GenBank/DDBJ whole genome shotgun (WGS) entry which is preliminary data.</text>
</comment>
<proteinExistence type="predicted"/>
<feature type="compositionally biased region" description="Acidic residues" evidence="6">
    <location>
        <begin position="102"/>
        <end position="116"/>
    </location>
</feature>
<evidence type="ECO:0000313" key="8">
    <source>
        <dbReference type="Proteomes" id="UP001194696"/>
    </source>
</evidence>
<feature type="compositionally biased region" description="Low complexity" evidence="6">
    <location>
        <begin position="715"/>
        <end position="728"/>
    </location>
</feature>
<sequence length="819" mass="89875">MLEATSLRSRKQSFTPTEFKVNSNNSSNNYTNANTNSGTTRNASAKAKDKSKDKGKLSMTNDTKTSISEAVVTSDSAASKNPAVGMLALGHEAESSQGTPAADEEGEEGEIDEDVDTSMRSRSPSSTNTSQQETPRNLAPSRVRTSKLSAEDLNGGLLDGALDDEDEDMDGDTEDTEPVQDGEGTPATHEADDEEEEGEIDEDQEEENEEEEDDKPTDTDDDTHLKVPKGPNTHGTASPAASEDQDDGSNIGDVDADGDVALTEQEGDDNDDDEDEGTPAGQTDDEGSELPEDGGSHAEDGDDDGDGDGDEDEEEEDDDDDDAPATPKKDVTSFPHKPTLNRPQLIAEDLKDSGDELSDLSEFDDTDDSDDEEVGRSGKGKGSSSNTGGSAASTSASATATSASATTNSRPSLGGRKRSLRDTSRDTKEQEEMAKEIEEDEENNALQSDKESESEMAEEETGEEKGEGEEDGEEEEDLEKKQVYTEALEALSSIEVEFAHLRDKMYEERMLELETEVVMINNGTHPELSTLMREIEDKRDQRLRVARAWRTHLNEISQAEFEIKEYQAHCTFQSKKRELRTDLLNGVGQKQQQLRLELTLSESRARRQPMEKSVLVRARKHKRAVMTELRTATERYGFPASNDLRMIATVELDEDFAAMGIPRPVPQTNVVIDHGHLQGHSRGNSQGLGHEQEVPQNRMHERSSGYGPPPPHSAPMSGNMSSSRPSNSHRWGGSIEHSGASGLRQEVEIYEDGSRCKVDGIWYKPSDLVVVLDAVLGQYHAKYLFLANDEIMLQKTDGTKTRLHLNLFRARKLCMQPRP</sequence>
<dbReference type="InterPro" id="IPR013907">
    <property type="entry name" value="Sds3"/>
</dbReference>
<evidence type="ECO:0000256" key="4">
    <source>
        <dbReference type="ARBA" id="ARBA00023163"/>
    </source>
</evidence>
<feature type="compositionally biased region" description="Basic and acidic residues" evidence="6">
    <location>
        <begin position="46"/>
        <end position="56"/>
    </location>
</feature>
<dbReference type="Proteomes" id="UP001194696">
    <property type="component" value="Unassembled WGS sequence"/>
</dbReference>
<evidence type="ECO:0000256" key="3">
    <source>
        <dbReference type="ARBA" id="ARBA00023015"/>
    </source>
</evidence>